<sequence>MSGVVVGLGLFPASRSEFTPIPSGFGNSPVSPFVPSIKFDLRTWSSLWDFHMRAWDVFSGVLVRALGAHKMKTDKMASNVGVFRALCNREFIQ</sequence>
<evidence type="ECO:0000313" key="1">
    <source>
        <dbReference type="EMBL" id="ELQ61487.1"/>
    </source>
</evidence>
<dbReference type="EMBL" id="JH794583">
    <property type="protein sequence ID" value="ELQ61487.1"/>
    <property type="molecule type" value="Genomic_DNA"/>
</dbReference>
<dbReference type="AlphaFoldDB" id="L7IZY3"/>
<reference evidence="1" key="1">
    <citation type="journal article" date="2012" name="PLoS Genet.">
        <title>Comparative analysis of the genomes of two field isolates of the rice blast fungus Magnaporthe oryzae.</title>
        <authorList>
            <person name="Xue M."/>
            <person name="Yang J."/>
            <person name="Li Z."/>
            <person name="Hu S."/>
            <person name="Yao N."/>
            <person name="Dean R.A."/>
            <person name="Zhao W."/>
            <person name="Shen M."/>
            <person name="Zhang H."/>
            <person name="Li C."/>
            <person name="Liu L."/>
            <person name="Cao L."/>
            <person name="Xu X."/>
            <person name="Xing Y."/>
            <person name="Hsiang T."/>
            <person name="Zhang Z."/>
            <person name="Xu J.R."/>
            <person name="Peng Y.L."/>
        </authorList>
    </citation>
    <scope>NUCLEOTIDE SEQUENCE [LARGE SCALE GENOMIC DNA]</scope>
    <source>
        <strain evidence="1">P131</strain>
    </source>
</reference>
<accession>L7IZY3</accession>
<organism>
    <name type="scientific">Pyricularia oryzae (strain P131)</name>
    <name type="common">Rice blast fungus</name>
    <name type="synonym">Magnaporthe oryzae</name>
    <dbReference type="NCBI Taxonomy" id="1143193"/>
    <lineage>
        <taxon>Eukaryota</taxon>
        <taxon>Fungi</taxon>
        <taxon>Dikarya</taxon>
        <taxon>Ascomycota</taxon>
        <taxon>Pezizomycotina</taxon>
        <taxon>Sordariomycetes</taxon>
        <taxon>Sordariomycetidae</taxon>
        <taxon>Magnaporthales</taxon>
        <taxon>Pyriculariaceae</taxon>
        <taxon>Pyricularia</taxon>
    </lineage>
</organism>
<protein>
    <submittedName>
        <fullName evidence="1">Uncharacterized protein</fullName>
    </submittedName>
</protein>
<proteinExistence type="predicted"/>
<name>L7IZY3_PYRO1</name>
<gene>
    <name evidence="1" type="ORF">OOW_P131scaffold01179g1</name>
</gene>